<dbReference type="InterPro" id="IPR036061">
    <property type="entry name" value="CheW-like_dom_sf"/>
</dbReference>
<keyword evidence="3" id="KW-0963">Cytoplasm</keyword>
<dbReference type="FunFam" id="2.40.50.180:FF:000002">
    <property type="entry name" value="Chemotaxis protein CheW"/>
    <property type="match status" value="1"/>
</dbReference>
<dbReference type="PANTHER" id="PTHR22617:SF23">
    <property type="entry name" value="CHEMOTAXIS PROTEIN CHEW"/>
    <property type="match status" value="1"/>
</dbReference>
<comment type="subcellular location">
    <subcellularLocation>
        <location evidence="1">Cytoplasm</location>
    </subcellularLocation>
</comment>
<accession>A0A6H3FCN4</accession>
<organism evidence="7 8">
    <name type="scientific">Desulfovibrio legallii</name>
    <dbReference type="NCBI Taxonomy" id="571438"/>
    <lineage>
        <taxon>Bacteria</taxon>
        <taxon>Pseudomonadati</taxon>
        <taxon>Thermodesulfobacteriota</taxon>
        <taxon>Desulfovibrionia</taxon>
        <taxon>Desulfovibrionales</taxon>
        <taxon>Desulfovibrionaceae</taxon>
        <taxon>Desulfovibrio</taxon>
    </lineage>
</organism>
<dbReference type="GO" id="GO:0006935">
    <property type="term" value="P:chemotaxis"/>
    <property type="evidence" value="ECO:0007669"/>
    <property type="project" value="UniProtKB-KW"/>
</dbReference>
<dbReference type="GO" id="GO:0005829">
    <property type="term" value="C:cytosol"/>
    <property type="evidence" value="ECO:0007669"/>
    <property type="project" value="TreeGrafter"/>
</dbReference>
<protein>
    <recommendedName>
        <fullName evidence="2">Chemotaxis protein CheW</fullName>
    </recommendedName>
</protein>
<evidence type="ECO:0000256" key="2">
    <source>
        <dbReference type="ARBA" id="ARBA00021483"/>
    </source>
</evidence>
<evidence type="ECO:0000256" key="3">
    <source>
        <dbReference type="ARBA" id="ARBA00022490"/>
    </source>
</evidence>
<dbReference type="RefSeq" id="WP_130957871.1">
    <property type="nucleotide sequence ID" value="NZ_DBFBQU010000126.1"/>
</dbReference>
<evidence type="ECO:0000256" key="5">
    <source>
        <dbReference type="SAM" id="MobiDB-lite"/>
    </source>
</evidence>
<reference evidence="7 8" key="1">
    <citation type="submission" date="2018-12" db="EMBL/GenBank/DDBJ databases">
        <title>First genome draft of Desulfovibrio legallis sp. nov.</title>
        <authorList>
            <person name="Ben Dhia O."/>
            <person name="Najjari A."/>
            <person name="Ferjani R."/>
            <person name="Fhoula I."/>
            <person name="Fardeau M.-L."/>
            <person name="Boudabbous A."/>
            <person name="Ouzari H.I."/>
        </authorList>
    </citation>
    <scope>NUCLEOTIDE SEQUENCE [LARGE SCALE GENOMIC DNA]</scope>
    <source>
        <strain evidence="7 8">H1T</strain>
    </source>
</reference>
<dbReference type="AlphaFoldDB" id="A0A6H3FCN4"/>
<dbReference type="SUPFAM" id="SSF50341">
    <property type="entry name" value="CheW-like"/>
    <property type="match status" value="1"/>
</dbReference>
<feature type="region of interest" description="Disordered" evidence="5">
    <location>
        <begin position="1"/>
        <end position="22"/>
    </location>
</feature>
<keyword evidence="4" id="KW-0145">Chemotaxis</keyword>
<dbReference type="GO" id="GO:0007165">
    <property type="term" value="P:signal transduction"/>
    <property type="evidence" value="ECO:0007669"/>
    <property type="project" value="InterPro"/>
</dbReference>
<evidence type="ECO:0000256" key="1">
    <source>
        <dbReference type="ARBA" id="ARBA00004496"/>
    </source>
</evidence>
<dbReference type="Gene3D" id="2.40.50.180">
    <property type="entry name" value="CheA-289, Domain 4"/>
    <property type="match status" value="1"/>
</dbReference>
<dbReference type="InterPro" id="IPR039315">
    <property type="entry name" value="CheW"/>
</dbReference>
<evidence type="ECO:0000313" key="8">
    <source>
        <dbReference type="Proteomes" id="UP000292919"/>
    </source>
</evidence>
<dbReference type="PROSITE" id="PS50851">
    <property type="entry name" value="CHEW"/>
    <property type="match status" value="1"/>
</dbReference>
<name>A0A6H3FCN4_9BACT</name>
<keyword evidence="8" id="KW-1185">Reference proteome</keyword>
<gene>
    <name evidence="7" type="ORF">EB812_04415</name>
</gene>
<evidence type="ECO:0000256" key="4">
    <source>
        <dbReference type="ARBA" id="ARBA00022500"/>
    </source>
</evidence>
<dbReference type="CDD" id="cd00732">
    <property type="entry name" value="CheW"/>
    <property type="match status" value="1"/>
</dbReference>
<feature type="domain" description="CheW-like" evidence="6">
    <location>
        <begin position="31"/>
        <end position="171"/>
    </location>
</feature>
<dbReference type="PANTHER" id="PTHR22617">
    <property type="entry name" value="CHEMOTAXIS SENSOR HISTIDINE KINASE-RELATED"/>
    <property type="match status" value="1"/>
</dbReference>
<evidence type="ECO:0000259" key="6">
    <source>
        <dbReference type="PROSITE" id="PS50851"/>
    </source>
</evidence>
<dbReference type="EMBL" id="SIXC01000004">
    <property type="protein sequence ID" value="TBH80826.1"/>
    <property type="molecule type" value="Genomic_DNA"/>
</dbReference>
<comment type="caution">
    <text evidence="7">The sequence shown here is derived from an EMBL/GenBank/DDBJ whole genome shotgun (WGS) entry which is preliminary data.</text>
</comment>
<dbReference type="Gene3D" id="2.30.30.40">
    <property type="entry name" value="SH3 Domains"/>
    <property type="match status" value="1"/>
</dbReference>
<evidence type="ECO:0000313" key="7">
    <source>
        <dbReference type="EMBL" id="TBH80826.1"/>
    </source>
</evidence>
<dbReference type="Proteomes" id="UP000292919">
    <property type="component" value="Unassembled WGS sequence"/>
</dbReference>
<dbReference type="Pfam" id="PF01584">
    <property type="entry name" value="CheW"/>
    <property type="match status" value="1"/>
</dbReference>
<dbReference type="InterPro" id="IPR002545">
    <property type="entry name" value="CheW-lke_dom"/>
</dbReference>
<dbReference type="SMART" id="SM00260">
    <property type="entry name" value="CheW"/>
    <property type="match status" value="1"/>
</dbReference>
<proteinExistence type="predicted"/>
<sequence>MTQTTTPAAGASPTATSQTAADQAAAHKGDLLQLVTFHIADEEFGVDILAVQEIIRPIQITMVPHAAAYIEGVINLRGKVIPVINMRTRFNLPPVERDSRTRIVVMEFDQKIVGFLVDGVSEVLRIPASTVEAAPPVVCGVGSEYIRGVGKLDDRLLILLDLDTLLSDTKAEVG</sequence>